<keyword evidence="14" id="KW-1185">Reference proteome</keyword>
<dbReference type="OrthoDB" id="6506078at2759"/>
<name>A0A9Q0S3A0_9DIPT</name>
<dbReference type="Gene3D" id="3.30.740.10">
    <property type="entry name" value="Protein Inhibitor Of Neuronal Nitric Oxide Synthase"/>
    <property type="match status" value="1"/>
</dbReference>
<keyword evidence="10" id="KW-0966">Cell projection</keyword>
<evidence type="ECO:0000256" key="1">
    <source>
        <dbReference type="ARBA" id="ARBA00004430"/>
    </source>
</evidence>
<accession>A0A9Q0S3A0</accession>
<dbReference type="PANTHER" id="PTHR11886">
    <property type="entry name" value="DYNEIN LIGHT CHAIN"/>
    <property type="match status" value="1"/>
</dbReference>
<reference evidence="13" key="1">
    <citation type="submission" date="2022-07" db="EMBL/GenBank/DDBJ databases">
        <authorList>
            <person name="Trinca V."/>
            <person name="Uliana J.V.C."/>
            <person name="Torres T.T."/>
            <person name="Ward R.J."/>
            <person name="Monesi N."/>
        </authorList>
    </citation>
    <scope>NUCLEOTIDE SEQUENCE</scope>
    <source>
        <strain evidence="13">HSMRA1968</strain>
        <tissue evidence="13">Whole embryos</tissue>
    </source>
</reference>
<protein>
    <recommendedName>
        <fullName evidence="12">Dynein light chain</fullName>
    </recommendedName>
</protein>
<comment type="subunit">
    <text evidence="3">Consists of at least two heavy chains and a number of intermediate and light chains.</text>
</comment>
<dbReference type="Proteomes" id="UP001151699">
    <property type="component" value="Chromosome B"/>
</dbReference>
<comment type="similarity">
    <text evidence="2 12">Belongs to the dynein light chain family.</text>
</comment>
<evidence type="ECO:0000313" key="13">
    <source>
        <dbReference type="EMBL" id="KAJ6642388.1"/>
    </source>
</evidence>
<evidence type="ECO:0000256" key="2">
    <source>
        <dbReference type="ARBA" id="ARBA00010156"/>
    </source>
</evidence>
<evidence type="ECO:0000256" key="3">
    <source>
        <dbReference type="ARBA" id="ARBA00011655"/>
    </source>
</evidence>
<dbReference type="CDD" id="cd21453">
    <property type="entry name" value="DLC-like_DNAL4"/>
    <property type="match status" value="1"/>
</dbReference>
<comment type="caution">
    <text evidence="13">The sequence shown here is derived from an EMBL/GenBank/DDBJ whole genome shotgun (WGS) entry which is preliminary data.</text>
</comment>
<sequence length="106" mass="11942">MADDGSAKENEGDKKIVHTYPLVKHSDMIEEMKTDCIELSITACEKFAANYEMAAKTIKDAMDKKFGTFWHVIVGEGFGFEVSYETKNLLYLFFGGNLAVVIWKCS</sequence>
<gene>
    <name evidence="13" type="primary">DNAL4</name>
    <name evidence="13" type="ORF">Bhyg_07336</name>
</gene>
<dbReference type="GO" id="GO:0005930">
    <property type="term" value="C:axoneme"/>
    <property type="evidence" value="ECO:0007669"/>
    <property type="project" value="UniProtKB-SubCell"/>
</dbReference>
<dbReference type="InterPro" id="IPR001372">
    <property type="entry name" value="Dynein_light_chain_typ-1/2"/>
</dbReference>
<evidence type="ECO:0000256" key="5">
    <source>
        <dbReference type="ARBA" id="ARBA00022701"/>
    </source>
</evidence>
<evidence type="ECO:0000256" key="8">
    <source>
        <dbReference type="ARBA" id="ARBA00023175"/>
    </source>
</evidence>
<comment type="function">
    <text evidence="11">Force generating protein of respiratory cilia. Produces force towards the minus ends of microtubules. Dynein has ATPase activity.</text>
</comment>
<evidence type="ECO:0000256" key="9">
    <source>
        <dbReference type="ARBA" id="ARBA00023212"/>
    </source>
</evidence>
<dbReference type="GO" id="GO:0030286">
    <property type="term" value="C:dynein complex"/>
    <property type="evidence" value="ECO:0007669"/>
    <property type="project" value="UniProtKB-KW"/>
</dbReference>
<dbReference type="InterPro" id="IPR037177">
    <property type="entry name" value="DLC_sf"/>
</dbReference>
<evidence type="ECO:0000256" key="4">
    <source>
        <dbReference type="ARBA" id="ARBA00022490"/>
    </source>
</evidence>
<evidence type="ECO:0000313" key="14">
    <source>
        <dbReference type="Proteomes" id="UP001151699"/>
    </source>
</evidence>
<dbReference type="FunFam" id="3.30.740.10:FF:000002">
    <property type="entry name" value="Dynein light chain"/>
    <property type="match status" value="1"/>
</dbReference>
<dbReference type="SMART" id="SM01375">
    <property type="entry name" value="Dynein_light"/>
    <property type="match status" value="1"/>
</dbReference>
<evidence type="ECO:0000256" key="6">
    <source>
        <dbReference type="ARBA" id="ARBA00023017"/>
    </source>
</evidence>
<dbReference type="SUPFAM" id="SSF54648">
    <property type="entry name" value="DLC"/>
    <property type="match status" value="1"/>
</dbReference>
<dbReference type="PANTHER" id="PTHR11886:SF2">
    <property type="entry name" value="DYNEIN AXONEMAL LIGHT CHAIN 4"/>
    <property type="match status" value="1"/>
</dbReference>
<comment type="subcellular location">
    <subcellularLocation>
        <location evidence="1">Cytoplasm</location>
        <location evidence="1">Cytoskeleton</location>
        <location evidence="1">Cilium axoneme</location>
    </subcellularLocation>
</comment>
<evidence type="ECO:0000256" key="12">
    <source>
        <dbReference type="RuleBase" id="RU365010"/>
    </source>
</evidence>
<keyword evidence="5 12" id="KW-0493">Microtubule</keyword>
<keyword evidence="4 12" id="KW-0963">Cytoplasm</keyword>
<dbReference type="Pfam" id="PF01221">
    <property type="entry name" value="Dynein_light"/>
    <property type="match status" value="1"/>
</dbReference>
<keyword evidence="9 12" id="KW-0206">Cytoskeleton</keyword>
<evidence type="ECO:0000256" key="10">
    <source>
        <dbReference type="ARBA" id="ARBA00023273"/>
    </source>
</evidence>
<dbReference type="AlphaFoldDB" id="A0A9Q0S3A0"/>
<keyword evidence="7" id="KW-0969">Cilium</keyword>
<dbReference type="GO" id="GO:0007017">
    <property type="term" value="P:microtubule-based process"/>
    <property type="evidence" value="ECO:0007669"/>
    <property type="project" value="InterPro"/>
</dbReference>
<dbReference type="GO" id="GO:0005874">
    <property type="term" value="C:microtubule"/>
    <property type="evidence" value="ECO:0007669"/>
    <property type="project" value="UniProtKB-KW"/>
</dbReference>
<keyword evidence="8 12" id="KW-0505">Motor protein</keyword>
<evidence type="ECO:0000256" key="11">
    <source>
        <dbReference type="ARBA" id="ARBA00057688"/>
    </source>
</evidence>
<organism evidence="13 14">
    <name type="scientific">Pseudolycoriella hygida</name>
    <dbReference type="NCBI Taxonomy" id="35572"/>
    <lineage>
        <taxon>Eukaryota</taxon>
        <taxon>Metazoa</taxon>
        <taxon>Ecdysozoa</taxon>
        <taxon>Arthropoda</taxon>
        <taxon>Hexapoda</taxon>
        <taxon>Insecta</taxon>
        <taxon>Pterygota</taxon>
        <taxon>Neoptera</taxon>
        <taxon>Endopterygota</taxon>
        <taxon>Diptera</taxon>
        <taxon>Nematocera</taxon>
        <taxon>Sciaroidea</taxon>
        <taxon>Sciaridae</taxon>
        <taxon>Pseudolycoriella</taxon>
    </lineage>
</organism>
<dbReference type="EMBL" id="WJQU01000002">
    <property type="protein sequence ID" value="KAJ6642388.1"/>
    <property type="molecule type" value="Genomic_DNA"/>
</dbReference>
<evidence type="ECO:0000256" key="7">
    <source>
        <dbReference type="ARBA" id="ARBA00023069"/>
    </source>
</evidence>
<proteinExistence type="inferred from homology"/>
<keyword evidence="6 12" id="KW-0243">Dynein</keyword>